<dbReference type="Pfam" id="PF00961">
    <property type="entry name" value="LAGLIDADG_1"/>
    <property type="match status" value="1"/>
</dbReference>
<dbReference type="PANTHER" id="PTHR36181:SF4">
    <property type="entry name" value="LAGLIDADG ENDONUCLEASE"/>
    <property type="match status" value="1"/>
</dbReference>
<keyword evidence="2" id="KW-0540">Nuclease</keyword>
<dbReference type="InterPro" id="IPR027434">
    <property type="entry name" value="Homing_endonucl"/>
</dbReference>
<protein>
    <submittedName>
        <fullName evidence="2">LAGLIDADG endonuclease</fullName>
    </submittedName>
</protein>
<gene>
    <name evidence="2" type="ORF">SAMN02746019_00010810</name>
</gene>
<dbReference type="SUPFAM" id="SSF55608">
    <property type="entry name" value="Homing endonucleases"/>
    <property type="match status" value="1"/>
</dbReference>
<keyword evidence="3" id="KW-1185">Reference proteome</keyword>
<dbReference type="AlphaFoldDB" id="A0A212RCE5"/>
<accession>A0A212RCE5</accession>
<keyword evidence="2" id="KW-0378">Hydrolase</keyword>
<keyword evidence="2" id="KW-0255">Endonuclease</keyword>
<dbReference type="InterPro" id="IPR004860">
    <property type="entry name" value="LAGLIDADG_dom"/>
</dbReference>
<organism evidence="2 3">
    <name type="scientific">Thermoflexus hugenholtzii JAD2</name>
    <dbReference type="NCBI Taxonomy" id="877466"/>
    <lineage>
        <taxon>Bacteria</taxon>
        <taxon>Bacillati</taxon>
        <taxon>Chloroflexota</taxon>
        <taxon>Thermoflexia</taxon>
        <taxon>Thermoflexales</taxon>
        <taxon>Thermoflexaceae</taxon>
        <taxon>Thermoflexus</taxon>
    </lineage>
</organism>
<dbReference type="Gene3D" id="3.10.28.10">
    <property type="entry name" value="Homing endonucleases"/>
    <property type="match status" value="1"/>
</dbReference>
<dbReference type="PANTHER" id="PTHR36181">
    <property type="entry name" value="INTRON-ENCODED ENDONUCLEASE AI3-RELATED"/>
    <property type="match status" value="1"/>
</dbReference>
<sequence>MMQLDPWYVTGLVDGEGSFMVSFNLRPSLSTGIEVRPAFAVALNERSLEVLKALRRFFGCGAIRYSRGDRTYKWEVRSISDIVQRVLPHFERYPLQTAKRADFERFAQICRWVHANRHRNREYLRRIIDLAYEMNPGGKRRYRKEDLLRVLG</sequence>
<evidence type="ECO:0000313" key="2">
    <source>
        <dbReference type="EMBL" id="SNB69733.1"/>
    </source>
</evidence>
<evidence type="ECO:0000313" key="3">
    <source>
        <dbReference type="Proteomes" id="UP000197025"/>
    </source>
</evidence>
<feature type="domain" description="Homing endonuclease LAGLIDADG" evidence="1">
    <location>
        <begin position="10"/>
        <end position="110"/>
    </location>
</feature>
<name>A0A212RCE5_9CHLR</name>
<evidence type="ECO:0000259" key="1">
    <source>
        <dbReference type="Pfam" id="PF00961"/>
    </source>
</evidence>
<dbReference type="InParanoid" id="A0A212RCE5"/>
<dbReference type="EMBL" id="FYEK01000044">
    <property type="protein sequence ID" value="SNB69733.1"/>
    <property type="molecule type" value="Genomic_DNA"/>
</dbReference>
<dbReference type="GO" id="GO:0004519">
    <property type="term" value="F:endonuclease activity"/>
    <property type="evidence" value="ECO:0007669"/>
    <property type="project" value="UniProtKB-KW"/>
</dbReference>
<dbReference type="Proteomes" id="UP000197025">
    <property type="component" value="Unassembled WGS sequence"/>
</dbReference>
<proteinExistence type="predicted"/>
<dbReference type="InterPro" id="IPR051289">
    <property type="entry name" value="LAGLIDADG_Endonuclease"/>
</dbReference>
<reference evidence="3" key="1">
    <citation type="submission" date="2017-06" db="EMBL/GenBank/DDBJ databases">
        <authorList>
            <person name="Varghese N."/>
            <person name="Submissions S."/>
        </authorList>
    </citation>
    <scope>NUCLEOTIDE SEQUENCE [LARGE SCALE GENOMIC DNA]</scope>
    <source>
        <strain evidence="3">JAD2</strain>
    </source>
</reference>